<dbReference type="PANTHER" id="PTHR15739">
    <property type="entry name" value="ZINC FINGER PROTEIN"/>
    <property type="match status" value="1"/>
</dbReference>
<dbReference type="PROSITE" id="PS50982">
    <property type="entry name" value="MBD"/>
    <property type="match status" value="1"/>
</dbReference>
<feature type="region of interest" description="Disordered" evidence="1">
    <location>
        <begin position="62"/>
        <end position="82"/>
    </location>
</feature>
<dbReference type="InterPro" id="IPR001810">
    <property type="entry name" value="F-box_dom"/>
</dbReference>
<dbReference type="Proteomes" id="UP000695007">
    <property type="component" value="Unplaced"/>
</dbReference>
<evidence type="ECO:0000256" key="1">
    <source>
        <dbReference type="SAM" id="MobiDB-lite"/>
    </source>
</evidence>
<dbReference type="GeneID" id="105366895"/>
<dbReference type="PROSITE" id="PS50181">
    <property type="entry name" value="FBOX"/>
    <property type="match status" value="1"/>
</dbReference>
<dbReference type="Gene3D" id="3.80.10.10">
    <property type="entry name" value="Ribonuclease Inhibitor"/>
    <property type="match status" value="1"/>
</dbReference>
<feature type="region of interest" description="Disordered" evidence="1">
    <location>
        <begin position="158"/>
        <end position="177"/>
    </location>
</feature>
<gene>
    <name evidence="5" type="primary">LOC105366895</name>
</gene>
<dbReference type="InterPro" id="IPR036047">
    <property type="entry name" value="F-box-like_dom_sf"/>
</dbReference>
<accession>A0AAJ6YTA2</accession>
<dbReference type="Gene3D" id="3.30.890.10">
    <property type="entry name" value="Methyl-cpg-binding Protein 2, Chain A"/>
    <property type="match status" value="1"/>
</dbReference>
<dbReference type="PANTHER" id="PTHR15739:SF5">
    <property type="entry name" value="LD23158P"/>
    <property type="match status" value="1"/>
</dbReference>
<dbReference type="SMART" id="SM00391">
    <property type="entry name" value="MBD"/>
    <property type="match status" value="1"/>
</dbReference>
<dbReference type="SUPFAM" id="SSF54171">
    <property type="entry name" value="DNA-binding domain"/>
    <property type="match status" value="1"/>
</dbReference>
<dbReference type="GO" id="GO:0003677">
    <property type="term" value="F:DNA binding"/>
    <property type="evidence" value="ECO:0007669"/>
    <property type="project" value="InterPro"/>
</dbReference>
<dbReference type="RefSeq" id="XP_011503798.1">
    <property type="nucleotide sequence ID" value="XM_011505496.1"/>
</dbReference>
<dbReference type="InterPro" id="IPR016177">
    <property type="entry name" value="DNA-bd_dom_sf"/>
</dbReference>
<feature type="region of interest" description="Disordered" evidence="1">
    <location>
        <begin position="194"/>
        <end position="229"/>
    </location>
</feature>
<feature type="domain" description="F-box" evidence="2">
    <location>
        <begin position="451"/>
        <end position="488"/>
    </location>
</feature>
<keyword evidence="4" id="KW-1185">Reference proteome</keyword>
<sequence>MDAFDFNGGNGQITRGDSNLENVIVSETSEKQCLEQEKLINEEINGDFKLLQIKKNISPSTKRKLRKFKTNPSSTEDSYKPLLVSLSPKLNKKKTSDTDDVSSDETEDFNGFDLKDPEIFESGSIILKKLIAEEELINNSSKRRKIAMQPWKNIKNSDSLIEETDENTTDSEDQKNIVESDICSITADESSLKSEKSVNSNVSINSNKSRKSRSSRGVSPGNTARQKVSVDIKNPVYREPFNYGWKRELVYRAGTSENQTRRMADIYYYTPEGKKVRSYREVIEFLTTSKLTIDNFTFFKEPLGVNDPNKEIIRDAKKSRDSFGNKSMIKLGKKSVETLPIKRISPKKVDKLSSPVSIKTSPKVIKTSASFKVKLPTKKNSFKKDIKSPPTTIEHEITSPLKWSLPTSKRSQQTLEKSPPMKTKRLTKKKQLQPETDQRQYFMVSVCAGYDALSRIFQYLKVQELLRAARVCRMWRDLAAHPSLWKTVRMKNSQVTDWTGLAETLKNRGTEHLDLRKMLIVGEADIIWKQFITIIPRVTSLLKLELCRCPAVVVEEVMRNCPQLEVLSAMSIKCDSLNLEAMNNLSHCSELRLKAISGMALQGDLTPLLNLSKITHLSLTSVKDLGKKKIEILQSLRDLETLELGECSDFPDKFGTGVLIKLQNLERLRLEKGQGSCCTFDILEGISKLENLTQLELVNFDVKNGFDKCLANCKKIKRLLIIPTYVSQSATSNNMILGGVTELSNNLTHFVWGVTQELLRVTELFVDQCNQMNKQITGDSIPVLKPVPCLKLIEDIVGEKDNQKDDKQQPNISNPQVEILPLPHLQKLLLTALPKTRVKILKIPFHATWRQSISDSTSQ</sequence>
<feature type="compositionally biased region" description="Polar residues" evidence="1">
    <location>
        <begin position="405"/>
        <end position="416"/>
    </location>
</feature>
<feature type="compositionally biased region" description="Acidic residues" evidence="1">
    <location>
        <begin position="160"/>
        <end position="171"/>
    </location>
</feature>
<evidence type="ECO:0000313" key="4">
    <source>
        <dbReference type="Proteomes" id="UP000695007"/>
    </source>
</evidence>
<evidence type="ECO:0000259" key="2">
    <source>
        <dbReference type="PROSITE" id="PS50181"/>
    </source>
</evidence>
<feature type="compositionally biased region" description="Low complexity" evidence="1">
    <location>
        <begin position="197"/>
        <end position="207"/>
    </location>
</feature>
<dbReference type="Pfam" id="PF12937">
    <property type="entry name" value="F-box-like"/>
    <property type="match status" value="1"/>
</dbReference>
<evidence type="ECO:0000259" key="3">
    <source>
        <dbReference type="PROSITE" id="PS50982"/>
    </source>
</evidence>
<dbReference type="CDD" id="cd00122">
    <property type="entry name" value="MBD"/>
    <property type="match status" value="1"/>
</dbReference>
<dbReference type="Gene3D" id="1.20.1280.50">
    <property type="match status" value="1"/>
</dbReference>
<reference evidence="5" key="1">
    <citation type="submission" date="2025-08" db="UniProtKB">
        <authorList>
            <consortium name="RefSeq"/>
        </authorList>
    </citation>
    <scope>IDENTIFICATION</scope>
</reference>
<dbReference type="InterPro" id="IPR001739">
    <property type="entry name" value="Methyl_CpG_DNA-bd"/>
</dbReference>
<dbReference type="InterPro" id="IPR032675">
    <property type="entry name" value="LRR_dom_sf"/>
</dbReference>
<dbReference type="InterPro" id="IPR052283">
    <property type="entry name" value="GenomicStab_NeuMorph_Reg"/>
</dbReference>
<dbReference type="Pfam" id="PF01429">
    <property type="entry name" value="MBD"/>
    <property type="match status" value="1"/>
</dbReference>
<organism evidence="4 5">
    <name type="scientific">Ceratosolen solmsi marchali</name>
    <dbReference type="NCBI Taxonomy" id="326594"/>
    <lineage>
        <taxon>Eukaryota</taxon>
        <taxon>Metazoa</taxon>
        <taxon>Ecdysozoa</taxon>
        <taxon>Arthropoda</taxon>
        <taxon>Hexapoda</taxon>
        <taxon>Insecta</taxon>
        <taxon>Pterygota</taxon>
        <taxon>Neoptera</taxon>
        <taxon>Endopterygota</taxon>
        <taxon>Hymenoptera</taxon>
        <taxon>Apocrita</taxon>
        <taxon>Proctotrupomorpha</taxon>
        <taxon>Chalcidoidea</taxon>
        <taxon>Agaonidae</taxon>
        <taxon>Agaoninae</taxon>
        <taxon>Ceratosolen</taxon>
    </lineage>
</organism>
<dbReference type="SUPFAM" id="SSF81383">
    <property type="entry name" value="F-box domain"/>
    <property type="match status" value="1"/>
</dbReference>
<feature type="domain" description="MBD" evidence="3">
    <location>
        <begin position="231"/>
        <end position="303"/>
    </location>
</feature>
<name>A0AAJ6YTA2_9HYME</name>
<feature type="compositionally biased region" description="Basic residues" evidence="1">
    <location>
        <begin position="422"/>
        <end position="431"/>
    </location>
</feature>
<proteinExistence type="predicted"/>
<feature type="region of interest" description="Disordered" evidence="1">
    <location>
        <begin position="405"/>
        <end position="433"/>
    </location>
</feature>
<protein>
    <submittedName>
        <fullName evidence="5">Uncharacterized protein LOC105366895 isoform X3</fullName>
    </submittedName>
</protein>
<dbReference type="SUPFAM" id="SSF52058">
    <property type="entry name" value="L domain-like"/>
    <property type="match status" value="1"/>
</dbReference>
<dbReference type="AlphaFoldDB" id="A0AAJ6YTA2"/>
<evidence type="ECO:0000313" key="5">
    <source>
        <dbReference type="RefSeq" id="XP_011503798.1"/>
    </source>
</evidence>